<evidence type="ECO:0000256" key="2">
    <source>
        <dbReference type="ARBA" id="ARBA00006780"/>
    </source>
</evidence>
<keyword evidence="7" id="KW-0472">Membrane</keyword>
<evidence type="ECO:0000313" key="14">
    <source>
        <dbReference type="Proteomes" id="UP000749293"/>
    </source>
</evidence>
<accession>A0A9P5D5J3</accession>
<dbReference type="GO" id="GO:0005743">
    <property type="term" value="C:mitochondrial inner membrane"/>
    <property type="evidence" value="ECO:0007669"/>
    <property type="project" value="UniProtKB-SubCell"/>
</dbReference>
<keyword evidence="4 11" id="KW-0999">Mitochondrion inner membrane</keyword>
<evidence type="ECO:0000256" key="12">
    <source>
        <dbReference type="SAM" id="MobiDB-lite"/>
    </source>
</evidence>
<dbReference type="EMBL" id="JAANYQ010000004">
    <property type="protein sequence ID" value="KAF4124606.1"/>
    <property type="molecule type" value="Genomic_DNA"/>
</dbReference>
<name>A0A9P5D5J3_9HYPO</name>
<dbReference type="Proteomes" id="UP000749293">
    <property type="component" value="Unassembled WGS sequence"/>
</dbReference>
<keyword evidence="14" id="KW-1185">Reference proteome</keyword>
<dbReference type="OrthoDB" id="5576752at2759"/>
<comment type="function">
    <text evidence="9 11">Essential for the assembly of ubiquinol-cytochrome c reductase. It has a direct effect on the correct occurrence of the Rieske protein, core 4, core 5 and apocytochrome b.</text>
</comment>
<gene>
    <name evidence="13" type="ORF">GMORB2_5272</name>
</gene>
<keyword evidence="6 11" id="KW-0496">Mitochondrion</keyword>
<dbReference type="AlphaFoldDB" id="A0A9P5D5J3"/>
<dbReference type="InterPro" id="IPR012420">
    <property type="entry name" value="Cbp4"/>
</dbReference>
<dbReference type="PANTHER" id="PTHR28202">
    <property type="entry name" value="ASSEMBLY FACTOR CBP4"/>
    <property type="match status" value="1"/>
</dbReference>
<evidence type="ECO:0000313" key="13">
    <source>
        <dbReference type="EMBL" id="KAF4124606.1"/>
    </source>
</evidence>
<proteinExistence type="inferred from homology"/>
<comment type="caution">
    <text evidence="13">The sequence shown here is derived from an EMBL/GenBank/DDBJ whole genome shotgun (WGS) entry which is preliminary data.</text>
</comment>
<evidence type="ECO:0000256" key="1">
    <source>
        <dbReference type="ARBA" id="ARBA00004434"/>
    </source>
</evidence>
<dbReference type="Pfam" id="PF07960">
    <property type="entry name" value="CBP4"/>
    <property type="match status" value="1"/>
</dbReference>
<dbReference type="PANTHER" id="PTHR28202:SF1">
    <property type="entry name" value="ASSEMBLY FACTOR CBP4"/>
    <property type="match status" value="1"/>
</dbReference>
<evidence type="ECO:0000256" key="5">
    <source>
        <dbReference type="ARBA" id="ARBA00022989"/>
    </source>
</evidence>
<dbReference type="RefSeq" id="XP_035323258.1">
    <property type="nucleotide sequence ID" value="XM_035467246.1"/>
</dbReference>
<evidence type="ECO:0000256" key="10">
    <source>
        <dbReference type="ARBA" id="ARBA00031521"/>
    </source>
</evidence>
<evidence type="ECO:0000256" key="8">
    <source>
        <dbReference type="ARBA" id="ARBA00023186"/>
    </source>
</evidence>
<organism evidence="13 14">
    <name type="scientific">Geosmithia morbida</name>
    <dbReference type="NCBI Taxonomy" id="1094350"/>
    <lineage>
        <taxon>Eukaryota</taxon>
        <taxon>Fungi</taxon>
        <taxon>Dikarya</taxon>
        <taxon>Ascomycota</taxon>
        <taxon>Pezizomycotina</taxon>
        <taxon>Sordariomycetes</taxon>
        <taxon>Hypocreomycetidae</taxon>
        <taxon>Hypocreales</taxon>
        <taxon>Bionectriaceae</taxon>
        <taxon>Geosmithia</taxon>
    </lineage>
</organism>
<keyword evidence="5" id="KW-1133">Transmembrane helix</keyword>
<evidence type="ECO:0000256" key="11">
    <source>
        <dbReference type="RuleBase" id="RU368005"/>
    </source>
</evidence>
<comment type="subcellular location">
    <subcellularLocation>
        <location evidence="1 11">Mitochondrion inner membrane</location>
        <topology evidence="1 11">Single-pass membrane protein</topology>
    </subcellularLocation>
</comment>
<evidence type="ECO:0000256" key="9">
    <source>
        <dbReference type="ARBA" id="ARBA00025413"/>
    </source>
</evidence>
<sequence>MGKKPTNWNLWGKVIAAGLVAGIGGPMFTSWVTPTEDEIRAKYNPDLRRRSLEGRAAREQEFDEFVTKLKEYSKSDKPIWVVAKEDRERQQKKAIEDAKTRDIEAAARREEMRRQAGLGGAAAPNDAAVTTKSPEAPVGADQASQGRGWFSWLGWR</sequence>
<keyword evidence="3" id="KW-0812">Transmembrane</keyword>
<reference evidence="13" key="1">
    <citation type="submission" date="2020-03" db="EMBL/GenBank/DDBJ databases">
        <title>Site-based positive gene gene selection in Geosmithia morbida across the United States reveals a broad range of putative effectors and factors for local host and environmental adapation.</title>
        <authorList>
            <person name="Onufrak A."/>
            <person name="Murdoch R.W."/>
            <person name="Gazis R."/>
            <person name="Huff M."/>
            <person name="Staton M."/>
            <person name="Klingeman W."/>
            <person name="Hadziabdic D."/>
        </authorList>
    </citation>
    <scope>NUCLEOTIDE SEQUENCE</scope>
    <source>
        <strain evidence="13">1262</strain>
    </source>
</reference>
<feature type="region of interest" description="Disordered" evidence="12">
    <location>
        <begin position="108"/>
        <end position="144"/>
    </location>
</feature>
<protein>
    <recommendedName>
        <fullName evidence="10 11">Cytochrome b mRNA-processing protein 4</fullName>
    </recommendedName>
</protein>
<comment type="similarity">
    <text evidence="2 11">Belongs to the CBP4 family.</text>
</comment>
<evidence type="ECO:0000256" key="6">
    <source>
        <dbReference type="ARBA" id="ARBA00023128"/>
    </source>
</evidence>
<dbReference type="GeneID" id="55971500"/>
<evidence type="ECO:0000256" key="4">
    <source>
        <dbReference type="ARBA" id="ARBA00022792"/>
    </source>
</evidence>
<dbReference type="GO" id="GO:0034551">
    <property type="term" value="P:mitochondrial respiratory chain complex III assembly"/>
    <property type="evidence" value="ECO:0007669"/>
    <property type="project" value="TreeGrafter"/>
</dbReference>
<evidence type="ECO:0000256" key="3">
    <source>
        <dbReference type="ARBA" id="ARBA00022692"/>
    </source>
</evidence>
<evidence type="ECO:0000256" key="7">
    <source>
        <dbReference type="ARBA" id="ARBA00023136"/>
    </source>
</evidence>
<keyword evidence="8 11" id="KW-0143">Chaperone</keyword>